<gene>
    <name evidence="2" type="primary">LOC120261909</name>
</gene>
<dbReference type="PANTHER" id="PTHR12904">
    <property type="match status" value="1"/>
</dbReference>
<evidence type="ECO:0000313" key="1">
    <source>
        <dbReference type="Proteomes" id="UP001515500"/>
    </source>
</evidence>
<dbReference type="GeneID" id="120261909"/>
<dbReference type="PANTHER" id="PTHR12904:SF23">
    <property type="entry name" value="PROTEIN ZER-1 HOMOLOG"/>
    <property type="match status" value="1"/>
</dbReference>
<protein>
    <submittedName>
        <fullName evidence="2">LOW QUALITY PROTEIN: uncharacterized protein LOC120261909</fullName>
    </submittedName>
</protein>
<dbReference type="InterPro" id="IPR051341">
    <property type="entry name" value="Zyg-11_UBL_adapter"/>
</dbReference>
<dbReference type="SUPFAM" id="SSF52047">
    <property type="entry name" value="RNI-like"/>
    <property type="match status" value="1"/>
</dbReference>
<dbReference type="Proteomes" id="UP001515500">
    <property type="component" value="Chromosome 5"/>
</dbReference>
<dbReference type="AlphaFoldDB" id="A0AB40BFW5"/>
<accession>A0AB40BFW5</accession>
<organism evidence="1 2">
    <name type="scientific">Dioscorea cayennensis subsp. rotundata</name>
    <name type="common">White Guinea yam</name>
    <name type="synonym">Dioscorea rotundata</name>
    <dbReference type="NCBI Taxonomy" id="55577"/>
    <lineage>
        <taxon>Eukaryota</taxon>
        <taxon>Viridiplantae</taxon>
        <taxon>Streptophyta</taxon>
        <taxon>Embryophyta</taxon>
        <taxon>Tracheophyta</taxon>
        <taxon>Spermatophyta</taxon>
        <taxon>Magnoliopsida</taxon>
        <taxon>Liliopsida</taxon>
        <taxon>Dioscoreales</taxon>
        <taxon>Dioscoreaceae</taxon>
        <taxon>Dioscorea</taxon>
    </lineage>
</organism>
<sequence>MAMDGGRLVRMCIESASADAGSVERWRRQRRTLERLPAHLADALLRSLRHRRLLFPSLLEVFQHCVEVVELNGESSVDAEWMVYLGAFRHLRCLNLADCRGVNNSALWAVTGMNCLKEFDLSRCSRITDDGINHLLSIPNLEKLFISETGLTTDGAMLICSFKNLTMLDMGGLPVTDKALFSLQVLTRLEYLDLWGSKISDDGATILKMFPRLSFLNLAWTNVTKVPYIPSIASLNMSNCVIHSISPRDASKHAPLSKLLVHGATFADVGEVFSKLEGSYMTFLDISHSSIHSFCFLDNLKELQHLDLSATTITDDLVGHVAHIGGNLRLLNLNNTKITSLGLPVLAGSVNNLQTLLLSHTSIDDTALSYISMLPSLLVLDLSYTNVKGFIDWNREGLDKIHSLSLLQNLIHLESLNLEDTLLRDDAIQPLSLLRELKYLYLKSDFLSDISLHAVSSLPKLEFLGFRGGVLTDYGLFVFIPKSMLSTLDVRGCWLLTNDALSSFCKMHPRLEVRHEQIQMLNADQSLSHNAATSSASPLKFRQKREKMLHSPGRYPNVIYADERIKYSREELFELQLSPLADPSLCHPDKLPQILRRD</sequence>
<dbReference type="SUPFAM" id="SSF52058">
    <property type="entry name" value="L domain-like"/>
    <property type="match status" value="1"/>
</dbReference>
<keyword evidence="1" id="KW-1185">Reference proteome</keyword>
<dbReference type="InterPro" id="IPR006553">
    <property type="entry name" value="Leu-rich_rpt_Cys-con_subtyp"/>
</dbReference>
<dbReference type="RefSeq" id="XP_039125863.1">
    <property type="nucleotide sequence ID" value="XM_039269929.1"/>
</dbReference>
<name>A0AB40BFW5_DIOCR</name>
<reference evidence="2" key="1">
    <citation type="submission" date="2025-08" db="UniProtKB">
        <authorList>
            <consortium name="RefSeq"/>
        </authorList>
    </citation>
    <scope>IDENTIFICATION</scope>
</reference>
<evidence type="ECO:0000313" key="2">
    <source>
        <dbReference type="RefSeq" id="XP_039125863.1"/>
    </source>
</evidence>
<dbReference type="Gene3D" id="3.80.10.10">
    <property type="entry name" value="Ribonuclease Inhibitor"/>
    <property type="match status" value="4"/>
</dbReference>
<dbReference type="InterPro" id="IPR032675">
    <property type="entry name" value="LRR_dom_sf"/>
</dbReference>
<dbReference type="InterPro" id="IPR001611">
    <property type="entry name" value="Leu-rich_rpt"/>
</dbReference>
<dbReference type="Pfam" id="PF13516">
    <property type="entry name" value="LRR_6"/>
    <property type="match status" value="1"/>
</dbReference>
<proteinExistence type="predicted"/>
<dbReference type="SMART" id="SM00367">
    <property type="entry name" value="LRR_CC"/>
    <property type="match status" value="6"/>
</dbReference>